<evidence type="ECO:0000313" key="5">
    <source>
        <dbReference type="EMBL" id="GGA62149.1"/>
    </source>
</evidence>
<accession>A0ABQ1H7G5</accession>
<dbReference type="SUPFAM" id="SSF48173">
    <property type="entry name" value="Cryptochrome/photolyase FAD-binding domain"/>
    <property type="match status" value="1"/>
</dbReference>
<name>A0ABQ1H7G5_9SPHN</name>
<evidence type="ECO:0000313" key="6">
    <source>
        <dbReference type="Proteomes" id="UP000618591"/>
    </source>
</evidence>
<organism evidence="5 6">
    <name type="scientific">Sphingomonas psychrolutea</name>
    <dbReference type="NCBI Taxonomy" id="1259676"/>
    <lineage>
        <taxon>Bacteria</taxon>
        <taxon>Pseudomonadati</taxon>
        <taxon>Pseudomonadota</taxon>
        <taxon>Alphaproteobacteria</taxon>
        <taxon>Sphingomonadales</taxon>
        <taxon>Sphingomonadaceae</taxon>
        <taxon>Sphingomonas</taxon>
    </lineage>
</organism>
<keyword evidence="2" id="KW-0285">Flavoprotein</keyword>
<dbReference type="Proteomes" id="UP000618591">
    <property type="component" value="Unassembled WGS sequence"/>
</dbReference>
<dbReference type="InterPro" id="IPR036134">
    <property type="entry name" value="Crypto/Photolyase_FAD-like_sf"/>
</dbReference>
<evidence type="ECO:0000259" key="4">
    <source>
        <dbReference type="Pfam" id="PF03441"/>
    </source>
</evidence>
<evidence type="ECO:0000256" key="3">
    <source>
        <dbReference type="ARBA" id="ARBA00022827"/>
    </source>
</evidence>
<dbReference type="PANTHER" id="PTHR11455:SF18">
    <property type="entry name" value="SI:CH1073-390K14.1"/>
    <property type="match status" value="1"/>
</dbReference>
<keyword evidence="3" id="KW-0274">FAD</keyword>
<dbReference type="Gene3D" id="1.25.40.80">
    <property type="match status" value="1"/>
</dbReference>
<sequence length="374" mass="41034">MAALDAFVPRAGRRYSEHRNFDYGPDDRTNISMLSPYLRHRMITEQEVIARVLAQHRFGDAEKFIQEVCWRTYWKGWLEMRPSVWTGYQTDIATLPRSAGYDAACAGRTGIDCFDAWTVELKQTGYLHNHARMWFASLWIFTLGLPWQLGADFFFHHLLDGDPASNTLSWRWVAGLQTAGKTYLAQADNIFKFTNGRFDPTAFAHSAGPPSEGPVAALPIKAAPPLPTGAVGLLLTEEDLNPESLDLGGMHITTVAALPAVANRAAAVTRFTTAALREALLRNAALLPTPAVMLDTADCDSLIAWAQTHQLKVIVTAYAPVGPASDRLAILAPALALADIILVPIRRAWDSAAWPHASKGFFAFKDKIPGLIGV</sequence>
<dbReference type="EMBL" id="BMDW01000038">
    <property type="protein sequence ID" value="GGA62149.1"/>
    <property type="molecule type" value="Genomic_DNA"/>
</dbReference>
<gene>
    <name evidence="5" type="ORF">GCM10011395_35510</name>
</gene>
<dbReference type="Pfam" id="PF03441">
    <property type="entry name" value="FAD_binding_7"/>
    <property type="match status" value="1"/>
</dbReference>
<dbReference type="InterPro" id="IPR002081">
    <property type="entry name" value="Cryptochrome/DNA_photolyase_1"/>
</dbReference>
<keyword evidence="6" id="KW-1185">Reference proteome</keyword>
<protein>
    <recommendedName>
        <fullName evidence="4">Cryptochrome/DNA photolyase FAD-binding domain-containing protein</fullName>
    </recommendedName>
</protein>
<dbReference type="InterPro" id="IPR005101">
    <property type="entry name" value="Cryptochr/Photolyase_FAD-bd"/>
</dbReference>
<comment type="caution">
    <text evidence="5">The sequence shown here is derived from an EMBL/GenBank/DDBJ whole genome shotgun (WGS) entry which is preliminary data.</text>
</comment>
<evidence type="ECO:0000256" key="2">
    <source>
        <dbReference type="ARBA" id="ARBA00022630"/>
    </source>
</evidence>
<comment type="cofactor">
    <cofactor evidence="1">
        <name>FAD</name>
        <dbReference type="ChEBI" id="CHEBI:57692"/>
    </cofactor>
</comment>
<evidence type="ECO:0000256" key="1">
    <source>
        <dbReference type="ARBA" id="ARBA00001974"/>
    </source>
</evidence>
<dbReference type="RefSeq" id="WP_229733388.1">
    <property type="nucleotide sequence ID" value="NZ_BMDW01000038.1"/>
</dbReference>
<reference evidence="6" key="1">
    <citation type="journal article" date="2019" name="Int. J. Syst. Evol. Microbiol.">
        <title>The Global Catalogue of Microorganisms (GCM) 10K type strain sequencing project: providing services to taxonomists for standard genome sequencing and annotation.</title>
        <authorList>
            <consortium name="The Broad Institute Genomics Platform"/>
            <consortium name="The Broad Institute Genome Sequencing Center for Infectious Disease"/>
            <person name="Wu L."/>
            <person name="Ma J."/>
        </authorList>
    </citation>
    <scope>NUCLEOTIDE SEQUENCE [LARGE SCALE GENOMIC DNA]</scope>
    <source>
        <strain evidence="6">CGMCC 1.10106</strain>
    </source>
</reference>
<feature type="domain" description="Cryptochrome/DNA photolyase FAD-binding" evidence="4">
    <location>
        <begin position="64"/>
        <end position="193"/>
    </location>
</feature>
<dbReference type="Gene3D" id="1.10.579.10">
    <property type="entry name" value="DNA Cyclobutane Dipyrimidine Photolyase, subunit A, domain 3"/>
    <property type="match status" value="1"/>
</dbReference>
<dbReference type="PANTHER" id="PTHR11455">
    <property type="entry name" value="CRYPTOCHROME"/>
    <property type="match status" value="1"/>
</dbReference>
<proteinExistence type="predicted"/>